<comment type="similarity">
    <text evidence="1">Belongs to the short-chain dehydrogenases/reductases (SDR) family.</text>
</comment>
<dbReference type="GO" id="GO:0030497">
    <property type="term" value="P:fatty acid elongation"/>
    <property type="evidence" value="ECO:0007669"/>
    <property type="project" value="TreeGrafter"/>
</dbReference>
<dbReference type="PANTHER" id="PTHR42760:SF135">
    <property type="entry name" value="BLL7886 PROTEIN"/>
    <property type="match status" value="1"/>
</dbReference>
<comment type="caution">
    <text evidence="2">The sequence shown here is derived from an EMBL/GenBank/DDBJ whole genome shotgun (WGS) entry which is preliminary data.</text>
</comment>
<name>A0A643EWM2_9HYPH</name>
<dbReference type="EMBL" id="VZPE01000009">
    <property type="protein sequence ID" value="KAB0568251.1"/>
    <property type="molecule type" value="Genomic_DNA"/>
</dbReference>
<sequence length="252" mass="26836">MQEVISSFAKDLFAGKRVLVSGATSGIGLEMARGFAALGASVAASGSSVAKIEKAEKDNANKGIEFYELDVRSNDDAITFMEKQTRIDVLINAQGVARDTAEWENDVFNDVMDINLNSVFRLTMAAYPKLKESKGSVIAIASMLSYLADTGVPSYTASKTGILGLTRVLAHKFGPDGVRVNAIGPGYHRTDMTRALWENPATEKPIAQRAALKRWGETEDLVGAALFLASPAASFITGVTLPVDGGFHTGCL</sequence>
<dbReference type="SUPFAM" id="SSF51735">
    <property type="entry name" value="NAD(P)-binding Rossmann-fold domains"/>
    <property type="match status" value="1"/>
</dbReference>
<dbReference type="PRINTS" id="PR00081">
    <property type="entry name" value="GDHRDH"/>
</dbReference>
<organism evidence="2">
    <name type="scientific">Brucella pituitosa</name>
    <dbReference type="NCBI Taxonomy" id="571256"/>
    <lineage>
        <taxon>Bacteria</taxon>
        <taxon>Pseudomonadati</taxon>
        <taxon>Pseudomonadota</taxon>
        <taxon>Alphaproteobacteria</taxon>
        <taxon>Hyphomicrobiales</taxon>
        <taxon>Brucellaceae</taxon>
        <taxon>Brucella/Ochrobactrum group</taxon>
        <taxon>Brucella</taxon>
    </lineage>
</organism>
<dbReference type="PRINTS" id="PR00080">
    <property type="entry name" value="SDRFAMILY"/>
</dbReference>
<protein>
    <submittedName>
        <fullName evidence="2">SDR family oxidoreductase</fullName>
    </submittedName>
</protein>
<dbReference type="GO" id="GO:0016616">
    <property type="term" value="F:oxidoreductase activity, acting on the CH-OH group of donors, NAD or NADP as acceptor"/>
    <property type="evidence" value="ECO:0007669"/>
    <property type="project" value="TreeGrafter"/>
</dbReference>
<dbReference type="GeneID" id="301927815"/>
<dbReference type="RefSeq" id="WP_100556830.1">
    <property type="nucleotide sequence ID" value="NZ_JAGDYO010000010.1"/>
</dbReference>
<dbReference type="InterPro" id="IPR020904">
    <property type="entry name" value="Sc_DH/Rdtase_CS"/>
</dbReference>
<dbReference type="Pfam" id="PF13561">
    <property type="entry name" value="adh_short_C2"/>
    <property type="match status" value="1"/>
</dbReference>
<dbReference type="PANTHER" id="PTHR42760">
    <property type="entry name" value="SHORT-CHAIN DEHYDROGENASES/REDUCTASES FAMILY MEMBER"/>
    <property type="match status" value="1"/>
</dbReference>
<dbReference type="AlphaFoldDB" id="A0A643EWM2"/>
<reference evidence="2" key="1">
    <citation type="submission" date="2019-09" db="EMBL/GenBank/DDBJ databases">
        <title>Draft genome sequences of 48 bacterial type strains from the CCUG.</title>
        <authorList>
            <person name="Tunovic T."/>
            <person name="Pineiro-Iglesias B."/>
            <person name="Unosson C."/>
            <person name="Inganas E."/>
            <person name="Ohlen M."/>
            <person name="Cardew S."/>
            <person name="Jensie-Markopoulos S."/>
            <person name="Salva-Serra F."/>
            <person name="Jaen-Luchoro D."/>
            <person name="Karlsson R."/>
            <person name="Svensson-Stadler L."/>
            <person name="Chun J."/>
            <person name="Moore E."/>
        </authorList>
    </citation>
    <scope>NUCLEOTIDE SEQUENCE</scope>
    <source>
        <strain evidence="2">CCUG 50899</strain>
    </source>
</reference>
<dbReference type="InterPro" id="IPR036291">
    <property type="entry name" value="NAD(P)-bd_dom_sf"/>
</dbReference>
<evidence type="ECO:0000256" key="1">
    <source>
        <dbReference type="ARBA" id="ARBA00006484"/>
    </source>
</evidence>
<dbReference type="InterPro" id="IPR002347">
    <property type="entry name" value="SDR_fam"/>
</dbReference>
<dbReference type="PROSITE" id="PS00061">
    <property type="entry name" value="ADH_SHORT"/>
    <property type="match status" value="1"/>
</dbReference>
<accession>A0A643EWM2</accession>
<dbReference type="Gene3D" id="3.40.50.720">
    <property type="entry name" value="NAD(P)-binding Rossmann-like Domain"/>
    <property type="match status" value="1"/>
</dbReference>
<evidence type="ECO:0000313" key="2">
    <source>
        <dbReference type="EMBL" id="KAB0568251.1"/>
    </source>
</evidence>
<dbReference type="FunFam" id="3.40.50.720:FF:000084">
    <property type="entry name" value="Short-chain dehydrogenase reductase"/>
    <property type="match status" value="1"/>
</dbReference>
<gene>
    <name evidence="2" type="ORF">F7Q93_19590</name>
</gene>
<proteinExistence type="inferred from homology"/>